<dbReference type="RefSeq" id="WP_224136890.1">
    <property type="nucleotide sequence ID" value="NZ_JAIQUM010000004.1"/>
</dbReference>
<organism evidence="1 2">
    <name type="scientific">Metabacillus rhizolycopersici</name>
    <dbReference type="NCBI Taxonomy" id="2875709"/>
    <lineage>
        <taxon>Bacteria</taxon>
        <taxon>Bacillati</taxon>
        <taxon>Bacillota</taxon>
        <taxon>Bacilli</taxon>
        <taxon>Bacillales</taxon>
        <taxon>Bacillaceae</taxon>
        <taxon>Metabacillus</taxon>
    </lineage>
</organism>
<proteinExistence type="predicted"/>
<evidence type="ECO:0000313" key="1">
    <source>
        <dbReference type="EMBL" id="MBZ5749286.1"/>
    </source>
</evidence>
<accession>A0ABS7ULU1</accession>
<keyword evidence="2" id="KW-1185">Reference proteome</keyword>
<dbReference type="EMBL" id="JAIQUM010000004">
    <property type="protein sequence ID" value="MBZ5749286.1"/>
    <property type="molecule type" value="Genomic_DNA"/>
</dbReference>
<name>A0ABS7ULU1_9BACI</name>
<protein>
    <submittedName>
        <fullName evidence="1">Uncharacterized protein</fullName>
    </submittedName>
</protein>
<comment type="caution">
    <text evidence="1">The sequence shown here is derived from an EMBL/GenBank/DDBJ whole genome shotgun (WGS) entry which is preliminary data.</text>
</comment>
<reference evidence="1" key="1">
    <citation type="submission" date="2024-05" db="EMBL/GenBank/DDBJ databases">
        <title>Metabacillus sp. nov., isolated from the rhizosphere soil of tomato plants.</title>
        <authorList>
            <person name="Ma R."/>
        </authorList>
    </citation>
    <scope>NUCLEOTIDE SEQUENCE</scope>
    <source>
        <strain evidence="1">DBTR6</strain>
    </source>
</reference>
<evidence type="ECO:0000313" key="2">
    <source>
        <dbReference type="Proteomes" id="UP001165287"/>
    </source>
</evidence>
<dbReference type="Proteomes" id="UP001165287">
    <property type="component" value="Unassembled WGS sequence"/>
</dbReference>
<gene>
    <name evidence="1" type="ORF">K9V48_03270</name>
</gene>
<sequence length="259" mass="30358">MVYIKNKANPLIYKQPSEIKIMSNQVSFRRNYLQEFIQKQSEVNSTLENATNDVNILLNKTKSEQQDQLHHVLKQLEHQESRTSPLIDSIKKQDEAYQILLQRIEAIDAFNHELLKKYENEGIVNQAIVDQLTIQDTVIQQLTKKIEQFDQLNTNMSEKLDNQYHLNDEILKTLELQESFHKTILERLNHQDIANQKTTKELESLKATLSERISYVVDKIEANYKQITGYVAQLFIKTGVFQKIHVEQDEKQKETTSSK</sequence>